<dbReference type="EMBL" id="GBRH01271323">
    <property type="protein sequence ID" value="JAD26572.1"/>
    <property type="molecule type" value="Transcribed_RNA"/>
</dbReference>
<reference evidence="1" key="1">
    <citation type="submission" date="2014-09" db="EMBL/GenBank/DDBJ databases">
        <authorList>
            <person name="Magalhaes I.L.F."/>
            <person name="Oliveira U."/>
            <person name="Santos F.R."/>
            <person name="Vidigal T.H.D.A."/>
            <person name="Brescovit A.D."/>
            <person name="Santos A.J."/>
        </authorList>
    </citation>
    <scope>NUCLEOTIDE SEQUENCE</scope>
    <source>
        <tissue evidence="1">Shoot tissue taken approximately 20 cm above the soil surface</tissue>
    </source>
</reference>
<evidence type="ECO:0000313" key="1">
    <source>
        <dbReference type="EMBL" id="JAD26572.1"/>
    </source>
</evidence>
<sequence length="20" mass="2417">MIPREILDGRFGLVWSQKRD</sequence>
<proteinExistence type="predicted"/>
<reference evidence="1" key="2">
    <citation type="journal article" date="2015" name="Data Brief">
        <title>Shoot transcriptome of the giant reed, Arundo donax.</title>
        <authorList>
            <person name="Barrero R.A."/>
            <person name="Guerrero F.D."/>
            <person name="Moolhuijzen P."/>
            <person name="Goolsby J.A."/>
            <person name="Tidwell J."/>
            <person name="Bellgard S.E."/>
            <person name="Bellgard M.I."/>
        </authorList>
    </citation>
    <scope>NUCLEOTIDE SEQUENCE</scope>
    <source>
        <tissue evidence="1">Shoot tissue taken approximately 20 cm above the soil surface</tissue>
    </source>
</reference>
<dbReference type="AlphaFoldDB" id="A0A0A8YVF8"/>
<protein>
    <submittedName>
        <fullName evidence="1">Uncharacterized protein</fullName>
    </submittedName>
</protein>
<name>A0A0A8YVF8_ARUDO</name>
<accession>A0A0A8YVF8</accession>
<organism evidence="1">
    <name type="scientific">Arundo donax</name>
    <name type="common">Giant reed</name>
    <name type="synonym">Donax arundinaceus</name>
    <dbReference type="NCBI Taxonomy" id="35708"/>
    <lineage>
        <taxon>Eukaryota</taxon>
        <taxon>Viridiplantae</taxon>
        <taxon>Streptophyta</taxon>
        <taxon>Embryophyta</taxon>
        <taxon>Tracheophyta</taxon>
        <taxon>Spermatophyta</taxon>
        <taxon>Magnoliopsida</taxon>
        <taxon>Liliopsida</taxon>
        <taxon>Poales</taxon>
        <taxon>Poaceae</taxon>
        <taxon>PACMAD clade</taxon>
        <taxon>Arundinoideae</taxon>
        <taxon>Arundineae</taxon>
        <taxon>Arundo</taxon>
    </lineage>
</organism>